<evidence type="ECO:0000313" key="3">
    <source>
        <dbReference type="Proteomes" id="UP001295740"/>
    </source>
</evidence>
<comment type="caution">
    <text evidence="2">The sequence shown here is derived from an EMBL/GenBank/DDBJ whole genome shotgun (WGS) entry which is preliminary data.</text>
</comment>
<dbReference type="PANTHER" id="PTHR24413">
    <property type="entry name" value="SPECKLE-TYPE POZ PROTEIN"/>
    <property type="match status" value="1"/>
</dbReference>
<name>A0AAI8VFW2_9PEZI</name>
<dbReference type="InterPro" id="IPR011333">
    <property type="entry name" value="SKP1/BTB/POZ_sf"/>
</dbReference>
<dbReference type="Proteomes" id="UP001295740">
    <property type="component" value="Unassembled WGS sequence"/>
</dbReference>
<reference evidence="2" key="1">
    <citation type="submission" date="2023-10" db="EMBL/GenBank/DDBJ databases">
        <authorList>
            <person name="Hackl T."/>
        </authorList>
    </citation>
    <scope>NUCLEOTIDE SEQUENCE</scope>
</reference>
<dbReference type="EMBL" id="CAUWAG010000006">
    <property type="protein sequence ID" value="CAJ2504189.1"/>
    <property type="molecule type" value="Genomic_DNA"/>
</dbReference>
<keyword evidence="3" id="KW-1185">Reference proteome</keyword>
<proteinExistence type="predicted"/>
<evidence type="ECO:0000259" key="1">
    <source>
        <dbReference type="PROSITE" id="PS50097"/>
    </source>
</evidence>
<evidence type="ECO:0000313" key="2">
    <source>
        <dbReference type="EMBL" id="CAJ2504189.1"/>
    </source>
</evidence>
<dbReference type="PROSITE" id="PS50097">
    <property type="entry name" value="BTB"/>
    <property type="match status" value="1"/>
</dbReference>
<dbReference type="SUPFAM" id="SSF54695">
    <property type="entry name" value="POZ domain"/>
    <property type="match status" value="1"/>
</dbReference>
<gene>
    <name evidence="2" type="ORF">KHLLAP_LOCUS4657</name>
</gene>
<dbReference type="CDD" id="cd18186">
    <property type="entry name" value="BTB_POZ_ZBTB_KLHL-like"/>
    <property type="match status" value="1"/>
</dbReference>
<dbReference type="AlphaFoldDB" id="A0AAI8VFW2"/>
<sequence length="249" mass="28136">MPPSVPRDQGDLDLLESGFFSDVVVKCKDREWKLHKIILYRRSEYFKKALTGGYSEARTGIIEIKEQEPEDVDQIIRYLYTGRRTIEPSDEAGLFMKLKGLYMSAEFFMLQEVHIEDRYRQATKGLYDEDNFMDDAKADDFFDAVQKAQALPNNDQLWRMYVQLVVDAQWIVQDISFAAHATRIAKFAVEVLKSIAVPELPIACSGCGLMVQNCVGLSQCDNGAGSRTIITVDSSDSDSDSDSDTKTEV</sequence>
<protein>
    <submittedName>
        <fullName evidence="2">Uu.00g115830.m01.CDS01</fullName>
    </submittedName>
</protein>
<feature type="domain" description="BTB" evidence="1">
    <location>
        <begin position="21"/>
        <end position="88"/>
    </location>
</feature>
<dbReference type="Pfam" id="PF00651">
    <property type="entry name" value="BTB"/>
    <property type="match status" value="1"/>
</dbReference>
<dbReference type="InterPro" id="IPR000210">
    <property type="entry name" value="BTB/POZ_dom"/>
</dbReference>
<accession>A0AAI8VFW2</accession>
<dbReference type="Gene3D" id="3.30.710.10">
    <property type="entry name" value="Potassium Channel Kv1.1, Chain A"/>
    <property type="match status" value="1"/>
</dbReference>
<organism evidence="2 3">
    <name type="scientific">Anthostomella pinea</name>
    <dbReference type="NCBI Taxonomy" id="933095"/>
    <lineage>
        <taxon>Eukaryota</taxon>
        <taxon>Fungi</taxon>
        <taxon>Dikarya</taxon>
        <taxon>Ascomycota</taxon>
        <taxon>Pezizomycotina</taxon>
        <taxon>Sordariomycetes</taxon>
        <taxon>Xylariomycetidae</taxon>
        <taxon>Xylariales</taxon>
        <taxon>Xylariaceae</taxon>
        <taxon>Anthostomella</taxon>
    </lineage>
</organism>
<dbReference type="SMART" id="SM00225">
    <property type="entry name" value="BTB"/>
    <property type="match status" value="1"/>
</dbReference>